<comment type="caution">
    <text evidence="1">The sequence shown here is derived from an EMBL/GenBank/DDBJ whole genome shotgun (WGS) entry which is preliminary data.</text>
</comment>
<dbReference type="RefSeq" id="WP_209532826.1">
    <property type="nucleotide sequence ID" value="NZ_JAEEGA010000026.1"/>
</dbReference>
<name>A0A940P9Q0_9ENTE</name>
<reference evidence="1" key="1">
    <citation type="submission" date="2020-12" db="EMBL/GenBank/DDBJ databases">
        <title>Vagococcus allomyrinae sp. nov. and Enterococcus lavae sp. nov., isolated from the larvae of Allomyrina dichotoma.</title>
        <authorList>
            <person name="Lee S.D."/>
        </authorList>
    </citation>
    <scope>NUCLEOTIDE SEQUENCE</scope>
    <source>
        <strain evidence="1">BWB3-3</strain>
    </source>
</reference>
<dbReference type="Proteomes" id="UP000674938">
    <property type="component" value="Unassembled WGS sequence"/>
</dbReference>
<accession>A0A940P9Q0</accession>
<dbReference type="AlphaFoldDB" id="A0A940P9Q0"/>
<evidence type="ECO:0000313" key="2">
    <source>
        <dbReference type="Proteomes" id="UP000674938"/>
    </source>
</evidence>
<organism evidence="1 2">
    <name type="scientific">Vagococcus allomyrinae</name>
    <dbReference type="NCBI Taxonomy" id="2794353"/>
    <lineage>
        <taxon>Bacteria</taxon>
        <taxon>Bacillati</taxon>
        <taxon>Bacillota</taxon>
        <taxon>Bacilli</taxon>
        <taxon>Lactobacillales</taxon>
        <taxon>Enterococcaceae</taxon>
        <taxon>Vagococcus</taxon>
    </lineage>
</organism>
<protein>
    <submittedName>
        <fullName evidence="1">Uncharacterized protein</fullName>
    </submittedName>
</protein>
<gene>
    <name evidence="1" type="ORF">I6N95_25370</name>
</gene>
<evidence type="ECO:0000313" key="1">
    <source>
        <dbReference type="EMBL" id="MBP1044344.1"/>
    </source>
</evidence>
<dbReference type="EMBL" id="JAEEGA010000026">
    <property type="protein sequence ID" value="MBP1044344.1"/>
    <property type="molecule type" value="Genomic_DNA"/>
</dbReference>
<proteinExistence type="predicted"/>
<keyword evidence="2" id="KW-1185">Reference proteome</keyword>
<sequence>MSQAGYFEDVAKIGIIENSNQVGRLRNMNINSFEIKNRHLSSSTAKRACKFNVSSAQEANAIVKDALMSGEVLEIIPNGIGSQGQTSFSTINDAGKIIGTKRETHKKIVYDPLKKLLSLKRVYMRGKTMDILISKVANT</sequence>